<feature type="chain" id="PRO_5017449164" evidence="11">
    <location>
        <begin position="49"/>
        <end position="259"/>
    </location>
</feature>
<organism evidence="13 14">
    <name type="scientific">Drosophila guanche</name>
    <name type="common">Fruit fly</name>
    <dbReference type="NCBI Taxonomy" id="7266"/>
    <lineage>
        <taxon>Eukaryota</taxon>
        <taxon>Metazoa</taxon>
        <taxon>Ecdysozoa</taxon>
        <taxon>Arthropoda</taxon>
        <taxon>Hexapoda</taxon>
        <taxon>Insecta</taxon>
        <taxon>Pterygota</taxon>
        <taxon>Neoptera</taxon>
        <taxon>Endopterygota</taxon>
        <taxon>Diptera</taxon>
        <taxon>Brachycera</taxon>
        <taxon>Muscomorpha</taxon>
        <taxon>Ephydroidea</taxon>
        <taxon>Drosophilidae</taxon>
        <taxon>Drosophila</taxon>
        <taxon>Sophophora</taxon>
    </lineage>
</organism>
<dbReference type="Pfam" id="PF01105">
    <property type="entry name" value="EMP24_GP25L"/>
    <property type="match status" value="1"/>
</dbReference>
<dbReference type="AlphaFoldDB" id="A0A3B0J7F6"/>
<dbReference type="InterPro" id="IPR009038">
    <property type="entry name" value="GOLD_dom"/>
</dbReference>
<evidence type="ECO:0000256" key="3">
    <source>
        <dbReference type="ARBA" id="ARBA00022473"/>
    </source>
</evidence>
<evidence type="ECO:0000313" key="13">
    <source>
        <dbReference type="EMBL" id="SPP77735.1"/>
    </source>
</evidence>
<evidence type="ECO:0000256" key="11">
    <source>
        <dbReference type="SAM" id="SignalP"/>
    </source>
</evidence>
<dbReference type="PROSITE" id="PS50866">
    <property type="entry name" value="GOLD"/>
    <property type="match status" value="1"/>
</dbReference>
<evidence type="ECO:0000256" key="4">
    <source>
        <dbReference type="ARBA" id="ARBA00022692"/>
    </source>
</evidence>
<gene>
    <name evidence="13" type="ORF">DGUA_6G010261</name>
</gene>
<feature type="transmembrane region" description="Helical" evidence="10">
    <location>
        <begin position="221"/>
        <end position="240"/>
    </location>
</feature>
<dbReference type="STRING" id="7266.A0A3B0J7F6"/>
<keyword evidence="5 11" id="KW-0732">Signal</keyword>
<dbReference type="Proteomes" id="UP000268350">
    <property type="component" value="Unassembled WGS sequence"/>
</dbReference>
<comment type="similarity">
    <text evidence="2 9">Belongs to the EMP24/GP25L family.</text>
</comment>
<evidence type="ECO:0000256" key="1">
    <source>
        <dbReference type="ARBA" id="ARBA00004479"/>
    </source>
</evidence>
<dbReference type="PANTHER" id="PTHR22811">
    <property type="entry name" value="TRANSMEMBRANE EMP24 DOMAIN-CONTAINING PROTEIN"/>
    <property type="match status" value="1"/>
</dbReference>
<dbReference type="SMART" id="SM01190">
    <property type="entry name" value="EMP24_GP25L"/>
    <property type="match status" value="1"/>
</dbReference>
<evidence type="ECO:0000313" key="14">
    <source>
        <dbReference type="Proteomes" id="UP000268350"/>
    </source>
</evidence>
<evidence type="ECO:0000256" key="5">
    <source>
        <dbReference type="ARBA" id="ARBA00022729"/>
    </source>
</evidence>
<feature type="signal peptide" evidence="11">
    <location>
        <begin position="1"/>
        <end position="48"/>
    </location>
</feature>
<dbReference type="InterPro" id="IPR015720">
    <property type="entry name" value="Emp24-like"/>
</dbReference>
<dbReference type="SUPFAM" id="SSF101576">
    <property type="entry name" value="Supernatant protein factor (SPF), C-terminal domain"/>
    <property type="match status" value="1"/>
</dbReference>
<keyword evidence="3" id="KW-0217">Developmental protein</keyword>
<dbReference type="GO" id="GO:0012505">
    <property type="term" value="C:endomembrane system"/>
    <property type="evidence" value="ECO:0007669"/>
    <property type="project" value="UniProtKB-SubCell"/>
</dbReference>
<dbReference type="FunFam" id="2.60.120.680:FF:000012">
    <property type="entry name" value="Opossum, isoform A"/>
    <property type="match status" value="1"/>
</dbReference>
<feature type="domain" description="GOLD" evidence="12">
    <location>
        <begin position="62"/>
        <end position="146"/>
    </location>
</feature>
<name>A0A3B0J7F6_DROGU</name>
<dbReference type="InterPro" id="IPR036598">
    <property type="entry name" value="GOLD_dom_sf"/>
</dbReference>
<dbReference type="Gene3D" id="2.60.120.680">
    <property type="entry name" value="GOLD domain"/>
    <property type="match status" value="1"/>
</dbReference>
<evidence type="ECO:0000256" key="8">
    <source>
        <dbReference type="ARBA" id="ARBA00037847"/>
    </source>
</evidence>
<keyword evidence="14" id="KW-1185">Reference proteome</keyword>
<keyword evidence="7 10" id="KW-0472">Membrane</keyword>
<protein>
    <submittedName>
        <fullName evidence="13">Blast:Transmembrane emp24 domain-containing protein 5</fullName>
    </submittedName>
</protein>
<keyword evidence="6 10" id="KW-1133">Transmembrane helix</keyword>
<reference evidence="14" key="1">
    <citation type="submission" date="2018-01" db="EMBL/GenBank/DDBJ databases">
        <authorList>
            <person name="Alioto T."/>
            <person name="Alioto T."/>
        </authorList>
    </citation>
    <scope>NUCLEOTIDE SEQUENCE [LARGE SCALE GENOMIC DNA]</scope>
</reference>
<comment type="subcellular location">
    <subcellularLocation>
        <location evidence="8">Endomembrane system</location>
        <topology evidence="8">Single-pass membrane protein</topology>
    </subcellularLocation>
    <subcellularLocation>
        <location evidence="1 9">Membrane</location>
        <topology evidence="1 9">Single-pass type I membrane protein</topology>
    </subcellularLocation>
</comment>
<sequence length="259" mass="30344">MQKSVSTKKKKKKLTLRAPKKSTIKPQVKLLAWLLLLPVFCLVQPANGYDKEMTVYVDARKTECLYHSVKQGETIDFEYQVIDGGHGDLDISFTLLDPIGLVIVSDFKKPENMHRHDVEKEGDYRFCFDNSFSMINRKTVFFELIVEREGDQHHGDTQWNEDLADLTPDEYYDMKVQDIMDFIGRIRLQLNKARQLQDMLRSHEARDRNLAETNFQKVNHWSMLQISAMIGVGLIQVFMLRSIFETHGRMHHLWRKLGI</sequence>
<proteinExistence type="inferred from homology"/>
<dbReference type="EMBL" id="OUUW01000003">
    <property type="protein sequence ID" value="SPP77735.1"/>
    <property type="molecule type" value="Genomic_DNA"/>
</dbReference>
<dbReference type="OrthoDB" id="5976732at2759"/>
<evidence type="ECO:0000256" key="10">
    <source>
        <dbReference type="SAM" id="Phobius"/>
    </source>
</evidence>
<evidence type="ECO:0000256" key="7">
    <source>
        <dbReference type="ARBA" id="ARBA00023136"/>
    </source>
</evidence>
<keyword evidence="4 9" id="KW-0812">Transmembrane</keyword>
<evidence type="ECO:0000256" key="2">
    <source>
        <dbReference type="ARBA" id="ARBA00007104"/>
    </source>
</evidence>
<evidence type="ECO:0000256" key="9">
    <source>
        <dbReference type="RuleBase" id="RU003827"/>
    </source>
</evidence>
<evidence type="ECO:0000259" key="12">
    <source>
        <dbReference type="PROSITE" id="PS50866"/>
    </source>
</evidence>
<dbReference type="GO" id="GO:0016020">
    <property type="term" value="C:membrane"/>
    <property type="evidence" value="ECO:0007669"/>
    <property type="project" value="UniProtKB-SubCell"/>
</dbReference>
<accession>A0A3B0J7F6</accession>
<evidence type="ECO:0000256" key="6">
    <source>
        <dbReference type="ARBA" id="ARBA00022989"/>
    </source>
</evidence>